<dbReference type="EMBL" id="FNCZ01000009">
    <property type="protein sequence ID" value="SDI32630.1"/>
    <property type="molecule type" value="Genomic_DNA"/>
</dbReference>
<dbReference type="PROSITE" id="PS52016">
    <property type="entry name" value="TONB_DEPENDENT_REC_3"/>
    <property type="match status" value="1"/>
</dbReference>
<keyword evidence="2 10" id="KW-0813">Transport</keyword>
<keyword evidence="15" id="KW-1185">Reference proteome</keyword>
<dbReference type="PANTHER" id="PTHR30069">
    <property type="entry name" value="TONB-DEPENDENT OUTER MEMBRANE RECEPTOR"/>
    <property type="match status" value="1"/>
</dbReference>
<dbReference type="InterPro" id="IPR000531">
    <property type="entry name" value="Beta-barrel_TonB"/>
</dbReference>
<evidence type="ECO:0000256" key="7">
    <source>
        <dbReference type="ARBA" id="ARBA00023136"/>
    </source>
</evidence>
<evidence type="ECO:0000259" key="12">
    <source>
        <dbReference type="Pfam" id="PF00593"/>
    </source>
</evidence>
<keyword evidence="4 10" id="KW-0812">Transmembrane</keyword>
<sequence>MSLNKNKISIYFSIIFFSWSFAQKSETPTDSIKVKPLDEVVVTGQYNPTSIKKSVHNVIVINRTQIEQVAANNLADLLNFNLNLTIIPNAQTGRSTISFFGLDSQYFNILVDNIPMVSDNGLGNDIDLTQINLDAIERIEIVEGAMGVEFGANAVSGVINIITKKSIANTWNIRAYLQEETVSDEYALFDEGRHIQSFSVAHNINEKWMAKIGVNRNDFAGFFNQRQGQDYYQNDGLRGYEWLPKQQLNTNALINYKGNNFRVLYKFEYFNEQINYYDAAVRANIDTQNQTSNPSATDRIFTTNRFVNNLNIDGNLNSGANYNVALSYQQQERDLNEFNYFILSKERSNETDETYQSSKVFFSKGTIDNLVKSDFYNFQLGYEARYIEGFDTQASGDVTQRDKTNKQTNSAIFGSSELNLSNAFSLRPGVRYEYNSLFKSKLMGSLSARYLMDHGFELRANVGTSYRTPNFEELYYYFVDSNHDVQGNENLNPENGFSAFVNLKKRSWFNDLSLVNNLKLSYVDVSDRIDLAVVNTSPLRYQFINIDKFKLWSLSLENSLKLDKLSFNLGATFQGISRINSNEVNGTDDFLYNFQVNTSASYFVEPWDTSFTLLLKYNGEQEQYLASGSDTDGNSTFSKATTDAYSWLDASVKKSFLDNKIKVTLGARNLLDVTNVNVNNAATGGTHSTNSNALLLGYGRSFYLKLLYNLNF</sequence>
<dbReference type="OrthoDB" id="9764669at2"/>
<evidence type="ECO:0000313" key="14">
    <source>
        <dbReference type="EMBL" id="SDI32630.1"/>
    </source>
</evidence>
<feature type="domain" description="TonB-dependent receptor-like beta-barrel" evidence="12">
    <location>
        <begin position="261"/>
        <end position="670"/>
    </location>
</feature>
<evidence type="ECO:0000256" key="10">
    <source>
        <dbReference type="PROSITE-ProRule" id="PRU01360"/>
    </source>
</evidence>
<keyword evidence="8 14" id="KW-0675">Receptor</keyword>
<evidence type="ECO:0000256" key="3">
    <source>
        <dbReference type="ARBA" id="ARBA00022452"/>
    </source>
</evidence>
<dbReference type="InterPro" id="IPR012910">
    <property type="entry name" value="Plug_dom"/>
</dbReference>
<dbReference type="Pfam" id="PF07715">
    <property type="entry name" value="Plug"/>
    <property type="match status" value="1"/>
</dbReference>
<dbReference type="Proteomes" id="UP000199492">
    <property type="component" value="Unassembled WGS sequence"/>
</dbReference>
<evidence type="ECO:0000256" key="9">
    <source>
        <dbReference type="ARBA" id="ARBA00023237"/>
    </source>
</evidence>
<comment type="similarity">
    <text evidence="10 11">Belongs to the TonB-dependent receptor family.</text>
</comment>
<dbReference type="PANTHER" id="PTHR30069:SF29">
    <property type="entry name" value="HEMOGLOBIN AND HEMOGLOBIN-HAPTOGLOBIN-BINDING PROTEIN 1-RELATED"/>
    <property type="match status" value="1"/>
</dbReference>
<dbReference type="AlphaFoldDB" id="A0A1G8JPX7"/>
<evidence type="ECO:0000313" key="15">
    <source>
        <dbReference type="Proteomes" id="UP000199492"/>
    </source>
</evidence>
<evidence type="ECO:0000256" key="2">
    <source>
        <dbReference type="ARBA" id="ARBA00022448"/>
    </source>
</evidence>
<reference evidence="15" key="1">
    <citation type="submission" date="2016-10" db="EMBL/GenBank/DDBJ databases">
        <authorList>
            <person name="Varghese N."/>
            <person name="Submissions S."/>
        </authorList>
    </citation>
    <scope>NUCLEOTIDE SEQUENCE [LARGE SCALE GENOMIC DNA]</scope>
    <source>
        <strain evidence="15">DSM 15363</strain>
    </source>
</reference>
<dbReference type="GO" id="GO:0015344">
    <property type="term" value="F:siderophore uptake transmembrane transporter activity"/>
    <property type="evidence" value="ECO:0007669"/>
    <property type="project" value="TreeGrafter"/>
</dbReference>
<evidence type="ECO:0000259" key="13">
    <source>
        <dbReference type="Pfam" id="PF07715"/>
    </source>
</evidence>
<keyword evidence="5" id="KW-0732">Signal</keyword>
<dbReference type="STRING" id="262004.SAMN04489796_109131"/>
<name>A0A1G8JPX7_9FLAO</name>
<evidence type="ECO:0000256" key="6">
    <source>
        <dbReference type="ARBA" id="ARBA00023077"/>
    </source>
</evidence>
<dbReference type="GO" id="GO:0009279">
    <property type="term" value="C:cell outer membrane"/>
    <property type="evidence" value="ECO:0007669"/>
    <property type="project" value="UniProtKB-SubCell"/>
</dbReference>
<proteinExistence type="inferred from homology"/>
<dbReference type="Gene3D" id="2.170.130.10">
    <property type="entry name" value="TonB-dependent receptor, plug domain"/>
    <property type="match status" value="1"/>
</dbReference>
<keyword evidence="6 11" id="KW-0798">TonB box</keyword>
<keyword evidence="9 10" id="KW-0998">Cell outer membrane</keyword>
<dbReference type="RefSeq" id="WP_092470209.1">
    <property type="nucleotide sequence ID" value="NZ_FNCZ01000009.1"/>
</dbReference>
<gene>
    <name evidence="14" type="ORF">SAMN04489796_109131</name>
</gene>
<evidence type="ECO:0000256" key="4">
    <source>
        <dbReference type="ARBA" id="ARBA00022692"/>
    </source>
</evidence>
<keyword evidence="7 10" id="KW-0472">Membrane</keyword>
<evidence type="ECO:0000256" key="8">
    <source>
        <dbReference type="ARBA" id="ARBA00023170"/>
    </source>
</evidence>
<dbReference type="InterPro" id="IPR037066">
    <property type="entry name" value="Plug_dom_sf"/>
</dbReference>
<comment type="subcellular location">
    <subcellularLocation>
        <location evidence="1 10">Cell outer membrane</location>
        <topology evidence="1 10">Multi-pass membrane protein</topology>
    </subcellularLocation>
</comment>
<protein>
    <submittedName>
        <fullName evidence="14">Outer membrane receptor for ferrienterochelin and colicins</fullName>
    </submittedName>
</protein>
<dbReference type="InterPro" id="IPR036942">
    <property type="entry name" value="Beta-barrel_TonB_sf"/>
</dbReference>
<evidence type="ECO:0000256" key="1">
    <source>
        <dbReference type="ARBA" id="ARBA00004571"/>
    </source>
</evidence>
<evidence type="ECO:0000256" key="5">
    <source>
        <dbReference type="ARBA" id="ARBA00022729"/>
    </source>
</evidence>
<dbReference type="Pfam" id="PF00593">
    <property type="entry name" value="TonB_dep_Rec_b-barrel"/>
    <property type="match status" value="1"/>
</dbReference>
<feature type="domain" description="TonB-dependent receptor plug" evidence="13">
    <location>
        <begin position="52"/>
        <end position="158"/>
    </location>
</feature>
<organism evidence="14 15">
    <name type="scientific">Winogradskyella thalassocola</name>
    <dbReference type="NCBI Taxonomy" id="262004"/>
    <lineage>
        <taxon>Bacteria</taxon>
        <taxon>Pseudomonadati</taxon>
        <taxon>Bacteroidota</taxon>
        <taxon>Flavobacteriia</taxon>
        <taxon>Flavobacteriales</taxon>
        <taxon>Flavobacteriaceae</taxon>
        <taxon>Winogradskyella</taxon>
    </lineage>
</organism>
<dbReference type="GO" id="GO:0044718">
    <property type="term" value="P:siderophore transmembrane transport"/>
    <property type="evidence" value="ECO:0007669"/>
    <property type="project" value="TreeGrafter"/>
</dbReference>
<dbReference type="SUPFAM" id="SSF56935">
    <property type="entry name" value="Porins"/>
    <property type="match status" value="1"/>
</dbReference>
<accession>A0A1G8JPX7</accession>
<dbReference type="Gene3D" id="2.40.170.20">
    <property type="entry name" value="TonB-dependent receptor, beta-barrel domain"/>
    <property type="match status" value="1"/>
</dbReference>
<dbReference type="InterPro" id="IPR039426">
    <property type="entry name" value="TonB-dep_rcpt-like"/>
</dbReference>
<keyword evidence="3 10" id="KW-1134">Transmembrane beta strand</keyword>
<evidence type="ECO:0000256" key="11">
    <source>
        <dbReference type="RuleBase" id="RU003357"/>
    </source>
</evidence>